<accession>A0AA88QZ78</accession>
<dbReference type="EMBL" id="JAVXUO010002117">
    <property type="protein sequence ID" value="KAK2976103.1"/>
    <property type="molecule type" value="Genomic_DNA"/>
</dbReference>
<evidence type="ECO:0008006" key="3">
    <source>
        <dbReference type="Google" id="ProtNLM"/>
    </source>
</evidence>
<name>A0AA88QZ78_9ASTE</name>
<organism evidence="1 2">
    <name type="scientific">Escallonia rubra</name>
    <dbReference type="NCBI Taxonomy" id="112253"/>
    <lineage>
        <taxon>Eukaryota</taxon>
        <taxon>Viridiplantae</taxon>
        <taxon>Streptophyta</taxon>
        <taxon>Embryophyta</taxon>
        <taxon>Tracheophyta</taxon>
        <taxon>Spermatophyta</taxon>
        <taxon>Magnoliopsida</taxon>
        <taxon>eudicotyledons</taxon>
        <taxon>Gunneridae</taxon>
        <taxon>Pentapetalae</taxon>
        <taxon>asterids</taxon>
        <taxon>campanulids</taxon>
        <taxon>Escalloniales</taxon>
        <taxon>Escalloniaceae</taxon>
        <taxon>Escallonia</taxon>
    </lineage>
</organism>
<dbReference type="AlphaFoldDB" id="A0AA88QZ78"/>
<proteinExistence type="predicted"/>
<reference evidence="1" key="1">
    <citation type="submission" date="2022-12" db="EMBL/GenBank/DDBJ databases">
        <title>Draft genome assemblies for two species of Escallonia (Escalloniales).</title>
        <authorList>
            <person name="Chanderbali A."/>
            <person name="Dervinis C."/>
            <person name="Anghel I."/>
            <person name="Soltis D."/>
            <person name="Soltis P."/>
            <person name="Zapata F."/>
        </authorList>
    </citation>
    <scope>NUCLEOTIDE SEQUENCE</scope>
    <source>
        <strain evidence="1">UCBG92.1500</strain>
        <tissue evidence="1">Leaf</tissue>
    </source>
</reference>
<comment type="caution">
    <text evidence="1">The sequence shown here is derived from an EMBL/GenBank/DDBJ whole genome shotgun (WGS) entry which is preliminary data.</text>
</comment>
<evidence type="ECO:0000313" key="2">
    <source>
        <dbReference type="Proteomes" id="UP001187471"/>
    </source>
</evidence>
<protein>
    <recommendedName>
        <fullName evidence="3">Protein FAR1-RELATED SEQUENCE</fullName>
    </recommendedName>
</protein>
<gene>
    <name evidence="1" type="ORF">RJ640_009535</name>
</gene>
<keyword evidence="2" id="KW-1185">Reference proteome</keyword>
<sequence>MANTGRTHMDSYNFQSIEQIDVNDCLTDHDILHTHVHDELETEATYEFYNRYALLNGLVLGNTMHIRLWPLVQFFGGNLCAISKASRNWMRRDLRIDYEAMIQVTLSKKLGMWVVDKFQDVHNHPLITTPSKVIKHCPHSKYHHTNVCKSLVADLNDEGLKPS</sequence>
<evidence type="ECO:0000313" key="1">
    <source>
        <dbReference type="EMBL" id="KAK2976103.1"/>
    </source>
</evidence>
<dbReference type="Proteomes" id="UP001187471">
    <property type="component" value="Unassembled WGS sequence"/>
</dbReference>